<gene>
    <name evidence="1" type="ORF">Cvel_13240</name>
</gene>
<name>A0A0G4ID40_9ALVE</name>
<accession>A0A0G4ID40</accession>
<proteinExistence type="predicted"/>
<organism evidence="1">
    <name type="scientific">Chromera velia CCMP2878</name>
    <dbReference type="NCBI Taxonomy" id="1169474"/>
    <lineage>
        <taxon>Eukaryota</taxon>
        <taxon>Sar</taxon>
        <taxon>Alveolata</taxon>
        <taxon>Colpodellida</taxon>
        <taxon>Chromeraceae</taxon>
        <taxon>Chromera</taxon>
    </lineage>
</organism>
<protein>
    <submittedName>
        <fullName evidence="1">Uncharacterized protein</fullName>
    </submittedName>
</protein>
<sequence length="112" mass="12114">MADKAIAGGGDNWECMAVVRPPSWVAARLEHLQSQGHAQLQTVQLDTGGLLNLLPVKRKLAHTDKETGQRAYFEALNASLVSSEGSCARLCAAWRNLSKTIYLLSKSSQGGY</sequence>
<dbReference type="EMBL" id="CDMZ01005839">
    <property type="protein sequence ID" value="CEM55020.1"/>
    <property type="molecule type" value="Genomic_DNA"/>
</dbReference>
<dbReference type="AlphaFoldDB" id="A0A0G4ID40"/>
<dbReference type="VEuPathDB" id="CryptoDB:Cvel_13240"/>
<evidence type="ECO:0000313" key="1">
    <source>
        <dbReference type="EMBL" id="CEM55020.1"/>
    </source>
</evidence>
<reference evidence="1" key="1">
    <citation type="submission" date="2014-11" db="EMBL/GenBank/DDBJ databases">
        <authorList>
            <person name="Otto D Thomas"/>
            <person name="Naeem Raeece"/>
        </authorList>
    </citation>
    <scope>NUCLEOTIDE SEQUENCE</scope>
</reference>